<dbReference type="Gene3D" id="3.30.530.20">
    <property type="match status" value="1"/>
</dbReference>
<dbReference type="EMBL" id="BJVY01000003">
    <property type="protein sequence ID" value="GEL69212.1"/>
    <property type="molecule type" value="Genomic_DNA"/>
</dbReference>
<comment type="caution">
    <text evidence="1">The sequence shown here is derived from an EMBL/GenBank/DDBJ whole genome shotgun (WGS) entry which is preliminary data.</text>
</comment>
<dbReference type="AlphaFoldDB" id="A0A511H6Q9"/>
<evidence type="ECO:0000313" key="1">
    <source>
        <dbReference type="EMBL" id="GEL69212.1"/>
    </source>
</evidence>
<dbReference type="EMBL" id="FNAJ01000001">
    <property type="protein sequence ID" value="SDD33176.1"/>
    <property type="molecule type" value="Genomic_DNA"/>
</dbReference>
<dbReference type="SUPFAM" id="SSF55961">
    <property type="entry name" value="Bet v1-like"/>
    <property type="match status" value="1"/>
</dbReference>
<reference evidence="1 4" key="2">
    <citation type="submission" date="2019-07" db="EMBL/GenBank/DDBJ databases">
        <title>Whole genome shotgun sequence of Myxococcus virescens NBRC 100334.</title>
        <authorList>
            <person name="Hosoyama A."/>
            <person name="Uohara A."/>
            <person name="Ohji S."/>
            <person name="Ichikawa N."/>
        </authorList>
    </citation>
    <scope>NUCLEOTIDE SEQUENCE [LARGE SCALE GENOMIC DNA]</scope>
    <source>
        <strain evidence="1 4">NBRC 100334</strain>
    </source>
</reference>
<organism evidence="1 4">
    <name type="scientific">Myxococcus virescens</name>
    <dbReference type="NCBI Taxonomy" id="83456"/>
    <lineage>
        <taxon>Bacteria</taxon>
        <taxon>Pseudomonadati</taxon>
        <taxon>Myxococcota</taxon>
        <taxon>Myxococcia</taxon>
        <taxon>Myxococcales</taxon>
        <taxon>Cystobacterineae</taxon>
        <taxon>Myxococcaceae</taxon>
        <taxon>Myxococcus</taxon>
    </lineage>
</organism>
<dbReference type="Proteomes" id="UP000321224">
    <property type="component" value="Unassembled WGS sequence"/>
</dbReference>
<evidence type="ECO:0000313" key="3">
    <source>
        <dbReference type="Proteomes" id="UP000198717"/>
    </source>
</evidence>
<accession>A0A511H6Q9</accession>
<name>A0A511H6Q9_9BACT</name>
<sequence>MATRSLRFESYVEVTPAEAWAWVTSMKGISMEMHPYLRMTAPPGVARLEDVPFEPGQPLFRSKLLLGGVLPVGWSDVTLRELEPGRRFVEESPMSTMRQWRHERRIVEAHAGVDIIDQLDFEPRFGGRLAEAFIRRLFEHRHSVLRRALTPSIGGRASQEKPA</sequence>
<keyword evidence="3" id="KW-1185">Reference proteome</keyword>
<reference evidence="2 3" key="1">
    <citation type="submission" date="2016-10" db="EMBL/GenBank/DDBJ databases">
        <authorList>
            <person name="Varghese N."/>
            <person name="Submissions S."/>
        </authorList>
    </citation>
    <scope>NUCLEOTIDE SEQUENCE [LARGE SCALE GENOMIC DNA]</scope>
    <source>
        <strain evidence="2 3">DSM 2260</strain>
    </source>
</reference>
<protein>
    <submittedName>
        <fullName evidence="2">Ligand-binding SRPBCC domain-containing protein</fullName>
    </submittedName>
</protein>
<dbReference type="InterPro" id="IPR023393">
    <property type="entry name" value="START-like_dom_sf"/>
</dbReference>
<dbReference type="Proteomes" id="UP000198717">
    <property type="component" value="Unassembled WGS sequence"/>
</dbReference>
<gene>
    <name evidence="1" type="ORF">MVI01_09960</name>
    <name evidence="2" type="ORF">SAMN04488504_101455</name>
</gene>
<proteinExistence type="predicted"/>
<evidence type="ECO:0000313" key="4">
    <source>
        <dbReference type="Proteomes" id="UP000321224"/>
    </source>
</evidence>
<dbReference type="RefSeq" id="WP_186817677.1">
    <property type="nucleotide sequence ID" value="NZ_BJVY01000003.1"/>
</dbReference>
<evidence type="ECO:0000313" key="2">
    <source>
        <dbReference type="EMBL" id="SDD33176.1"/>
    </source>
</evidence>